<gene>
    <name evidence="1" type="ORF">BWY04_00542</name>
</gene>
<evidence type="ECO:0000313" key="1">
    <source>
        <dbReference type="EMBL" id="OQB41929.1"/>
    </source>
</evidence>
<name>A0A1V5ZNW3_9BACT</name>
<reference evidence="1" key="1">
    <citation type="submission" date="2017-02" db="EMBL/GenBank/DDBJ databases">
        <title>Delving into the versatile metabolic prowess of the omnipresent phylum Bacteroidetes.</title>
        <authorList>
            <person name="Nobu M.K."/>
            <person name="Mei R."/>
            <person name="Narihiro T."/>
            <person name="Kuroda K."/>
            <person name="Liu W.-T."/>
        </authorList>
    </citation>
    <scope>NUCLEOTIDE SEQUENCE</scope>
    <source>
        <strain evidence="1">ADurb.Bin160</strain>
    </source>
</reference>
<proteinExistence type="predicted"/>
<comment type="caution">
    <text evidence="1">The sequence shown here is derived from an EMBL/GenBank/DDBJ whole genome shotgun (WGS) entry which is preliminary data.</text>
</comment>
<organism evidence="1">
    <name type="scientific">candidate division CPR1 bacterium ADurb.Bin160</name>
    <dbReference type="NCBI Taxonomy" id="1852826"/>
    <lineage>
        <taxon>Bacteria</taxon>
        <taxon>candidate division CPR1</taxon>
    </lineage>
</organism>
<protein>
    <submittedName>
        <fullName evidence="1">Uncharacterized protein</fullName>
    </submittedName>
</protein>
<dbReference type="EMBL" id="MWDB01000008">
    <property type="protein sequence ID" value="OQB41929.1"/>
    <property type="molecule type" value="Genomic_DNA"/>
</dbReference>
<dbReference type="Proteomes" id="UP000485621">
    <property type="component" value="Unassembled WGS sequence"/>
</dbReference>
<dbReference type="AlphaFoldDB" id="A0A1V5ZNW3"/>
<sequence>MFEKTTNNVPLYERGCPKDWGFLSFYYKKSSAPQNCGTPPFKKEDKILHFVRNDKKIPPLPASTFSKEENIIDGFLAVFEMTKDCHSEELKAT</sequence>
<accession>A0A1V5ZNW3</accession>